<proteinExistence type="predicted"/>
<dbReference type="Proteomes" id="UP000054279">
    <property type="component" value="Unassembled WGS sequence"/>
</dbReference>
<protein>
    <submittedName>
        <fullName evidence="1">Uncharacterized protein</fullName>
    </submittedName>
</protein>
<name>A0A0C9TN90_SPHS4</name>
<sequence>MSDHPHPPQDQYVSVRDAIKEAYEGIHYGPAAPSVQPRILKAECDSNNLENAIISEKAHEWLSIPAEYPLQPSSFPITQFIDIEAHTLATTHRYPSSLFEDLSEEELSLTLDPVSQEALRHLIQSEASNNALKVALVRRDYASLTSFTLGQLRRYQMVLAQAEILRVAHYERLKEDDRKQKELLVAAFGEEDEKKLALSDSAAFEEELDKALISMEFSQYS</sequence>
<keyword evidence="2" id="KW-1185">Reference proteome</keyword>
<organism evidence="1 2">
    <name type="scientific">Sphaerobolus stellatus (strain SS14)</name>
    <dbReference type="NCBI Taxonomy" id="990650"/>
    <lineage>
        <taxon>Eukaryota</taxon>
        <taxon>Fungi</taxon>
        <taxon>Dikarya</taxon>
        <taxon>Basidiomycota</taxon>
        <taxon>Agaricomycotina</taxon>
        <taxon>Agaricomycetes</taxon>
        <taxon>Phallomycetidae</taxon>
        <taxon>Geastrales</taxon>
        <taxon>Sphaerobolaceae</taxon>
        <taxon>Sphaerobolus</taxon>
    </lineage>
</organism>
<evidence type="ECO:0000313" key="1">
    <source>
        <dbReference type="EMBL" id="KIJ23334.1"/>
    </source>
</evidence>
<dbReference type="AlphaFoldDB" id="A0A0C9TN90"/>
<reference evidence="1 2" key="1">
    <citation type="submission" date="2014-06" db="EMBL/GenBank/DDBJ databases">
        <title>Evolutionary Origins and Diversification of the Mycorrhizal Mutualists.</title>
        <authorList>
            <consortium name="DOE Joint Genome Institute"/>
            <consortium name="Mycorrhizal Genomics Consortium"/>
            <person name="Kohler A."/>
            <person name="Kuo A."/>
            <person name="Nagy L.G."/>
            <person name="Floudas D."/>
            <person name="Copeland A."/>
            <person name="Barry K.W."/>
            <person name="Cichocki N."/>
            <person name="Veneault-Fourrey C."/>
            <person name="LaButti K."/>
            <person name="Lindquist E.A."/>
            <person name="Lipzen A."/>
            <person name="Lundell T."/>
            <person name="Morin E."/>
            <person name="Murat C."/>
            <person name="Riley R."/>
            <person name="Ohm R."/>
            <person name="Sun H."/>
            <person name="Tunlid A."/>
            <person name="Henrissat B."/>
            <person name="Grigoriev I.V."/>
            <person name="Hibbett D.S."/>
            <person name="Martin F."/>
        </authorList>
    </citation>
    <scope>NUCLEOTIDE SEQUENCE [LARGE SCALE GENOMIC DNA]</scope>
    <source>
        <strain evidence="1 2">SS14</strain>
    </source>
</reference>
<dbReference type="EMBL" id="KN837716">
    <property type="protein sequence ID" value="KIJ23334.1"/>
    <property type="molecule type" value="Genomic_DNA"/>
</dbReference>
<evidence type="ECO:0000313" key="2">
    <source>
        <dbReference type="Proteomes" id="UP000054279"/>
    </source>
</evidence>
<dbReference type="HOGENOM" id="CLU_109061_0_0_1"/>
<accession>A0A0C9TN90</accession>
<gene>
    <name evidence="1" type="ORF">M422DRAFT_276110</name>
</gene>